<evidence type="ECO:0000259" key="8">
    <source>
        <dbReference type="PROSITE" id="PS50850"/>
    </source>
</evidence>
<protein>
    <submittedName>
        <fullName evidence="9">Solute carrier family 2, facilitated glucose transporter member 8</fullName>
    </submittedName>
</protein>
<evidence type="ECO:0000256" key="3">
    <source>
        <dbReference type="ARBA" id="ARBA00022692"/>
    </source>
</evidence>
<dbReference type="PROSITE" id="PS00216">
    <property type="entry name" value="SUGAR_TRANSPORT_1"/>
    <property type="match status" value="1"/>
</dbReference>
<dbReference type="PROSITE" id="PS50850">
    <property type="entry name" value="MFS"/>
    <property type="match status" value="1"/>
</dbReference>
<organism evidence="9 10">
    <name type="scientific">Stylophora pistillata</name>
    <name type="common">Smooth cauliflower coral</name>
    <dbReference type="NCBI Taxonomy" id="50429"/>
    <lineage>
        <taxon>Eukaryota</taxon>
        <taxon>Metazoa</taxon>
        <taxon>Cnidaria</taxon>
        <taxon>Anthozoa</taxon>
        <taxon>Hexacorallia</taxon>
        <taxon>Scleractinia</taxon>
        <taxon>Astrocoeniina</taxon>
        <taxon>Pocilloporidae</taxon>
        <taxon>Stylophora</taxon>
    </lineage>
</organism>
<dbReference type="PROSITE" id="PS00217">
    <property type="entry name" value="SUGAR_TRANSPORT_2"/>
    <property type="match status" value="2"/>
</dbReference>
<dbReference type="AlphaFoldDB" id="A0A2B4S866"/>
<dbReference type="OrthoDB" id="6339427at2759"/>
<name>A0A2B4S866_STYPI</name>
<feature type="transmembrane region" description="Helical" evidence="7">
    <location>
        <begin position="547"/>
        <end position="566"/>
    </location>
</feature>
<evidence type="ECO:0000313" key="9">
    <source>
        <dbReference type="EMBL" id="PFX26081.1"/>
    </source>
</evidence>
<dbReference type="Pfam" id="PF00083">
    <property type="entry name" value="Sugar_tr"/>
    <property type="match status" value="2"/>
</dbReference>
<feature type="transmembrane region" description="Helical" evidence="7">
    <location>
        <begin position="409"/>
        <end position="429"/>
    </location>
</feature>
<feature type="transmembrane region" description="Helical" evidence="7">
    <location>
        <begin position="301"/>
        <end position="322"/>
    </location>
</feature>
<feature type="transmembrane region" description="Helical" evidence="7">
    <location>
        <begin position="29"/>
        <end position="53"/>
    </location>
</feature>
<dbReference type="InterPro" id="IPR041588">
    <property type="entry name" value="Integrase_H2C2"/>
</dbReference>
<dbReference type="PRINTS" id="PR00171">
    <property type="entry name" value="SUGRTRNSPORT"/>
</dbReference>
<keyword evidence="2" id="KW-1003">Cell membrane</keyword>
<keyword evidence="9" id="KW-0762">Sugar transport</keyword>
<dbReference type="EMBL" id="LSMT01000134">
    <property type="protein sequence ID" value="PFX26081.1"/>
    <property type="molecule type" value="Genomic_DNA"/>
</dbReference>
<feature type="transmembrane region" description="Helical" evidence="7">
    <location>
        <begin position="329"/>
        <end position="353"/>
    </location>
</feature>
<dbReference type="Gene3D" id="1.10.340.70">
    <property type="match status" value="1"/>
</dbReference>
<dbReference type="InterPro" id="IPR003663">
    <property type="entry name" value="Sugar/inositol_transpt"/>
</dbReference>
<dbReference type="SUPFAM" id="SSF103473">
    <property type="entry name" value="MFS general substrate transporter"/>
    <property type="match status" value="2"/>
</dbReference>
<evidence type="ECO:0000256" key="2">
    <source>
        <dbReference type="ARBA" id="ARBA00022475"/>
    </source>
</evidence>
<evidence type="ECO:0000256" key="4">
    <source>
        <dbReference type="ARBA" id="ARBA00022989"/>
    </source>
</evidence>
<accession>A0A2B4S866</accession>
<feature type="domain" description="Major facilitator superfamily (MFS) profile" evidence="8">
    <location>
        <begin position="31"/>
        <end position="471"/>
    </location>
</feature>
<dbReference type="Proteomes" id="UP000225706">
    <property type="component" value="Unassembled WGS sequence"/>
</dbReference>
<sequence>MSNLRVKITSQSSCPYDGETETNTVGRSILATFIAALGPLSYGFCMGYSSPALEDLQNADKPSDVQLSSEQGSWFSSSIAFGAIVGCSVGGPAMERFGRKFVTMLCAIPFVLGWLLISYAKDVEMLYAGRILTGLGCGVISCTSPVYIAEIAAARVRGALGSVRGPALTFGALLAYAMGILFHWRWLAFIGAVPPALLLILMIPLPDSPRWLLGKNFDNEAMDALLWLRGPHADVPGECSTVKANLDRHEKFTLADLKTSAMVKPFIISVGLLMLQQLSGFNSVLFNAADIFKTAGFSEEKLVSFIIVFAQLIGKIAACFLVDRIGRRILLLTASFGMTMSLLALGVYFQIYIPPSDPNTCNGTASPLHSCIVSAYEISWLSILSVVVFGLTFSFAWGPMPWLIISEVFPLRARGLACSFASMVFWITLFTVTKSYHYLSVALTIQGVYWLYASFCFLGFVFVYILLPETKGKTLEEIEAIFEGEKNHFGYCLGYSSSALEDLQNDDTSFTISLDVEQGSWFSSMISFGLVIGCAIGGWALETFGRKGTMMMCSIPFVLGWLLISYTQSVAMLYSGRFITGVACGAVSFTTPVYVAEIAAAQVRGVLANLRGLSFTLGILTSLALGVLCRWRWLACIGAIPPTFVLILMIPMPQSPHWLLGKNRTVDALEALLWLRGPEGDVDEECSTIKDTLDRQGSLQFADIRTATIAKPLIISVGIFMFTEFSGSDAVLFNAANVFKVAGITNEKLVAISVGISQLLVSNEAERMQKLSFRHDQLTSRNPTQLVAQVITPIENRTPVEGKTTEKPPKVNLLSEVKELKAELAAIREGIEKRGSTSINLQYKPVGQGRVLPRGCWSCERQGRGSQDNQEHLIIGFNVIEEVIKRSSDPNAHEVLSQMVKNSLPFLKEGEARMLVDLIQSHDREPDTSVLRVGKQDTRIAVGGTAEVKCQVHFGPLEEDLPVVFEPKEEGAWSVGLEVKGCLHHIKPAECNGISVGDCVSRLQLYFTIKYRPGKSNVDADILSRMPLDMDEYVQECTEEVPKDVLEATMVAVREQAKGTTPWVTAISADINTPEPTLKDLHLKPFSPQEIKEAQQSENAIRYTTYYKLKTHGIKPGRGQLQNASQGAANLMREWKKLEVDEQGILRRIAASRIQLVLPHAFIPLALNELHTEMGHLGVERIAELARFRFYWPHMYRDIEYFVTHQCRVYASTASSNFDPRPSSYISLPDHRPLPHTLPHATNPVYPAVAVYTTDHSPYGYTSAEHCYCRI</sequence>
<dbReference type="PANTHER" id="PTHR48021">
    <property type="match status" value="1"/>
</dbReference>
<dbReference type="InterPro" id="IPR005829">
    <property type="entry name" value="Sugar_transporter_CS"/>
</dbReference>
<dbReference type="CDD" id="cd17358">
    <property type="entry name" value="MFS_GLUT6_8_Class3_like"/>
    <property type="match status" value="1"/>
</dbReference>
<keyword evidence="6" id="KW-0325">Glycoprotein</keyword>
<feature type="transmembrane region" description="Helical" evidence="7">
    <location>
        <begin position="449"/>
        <end position="467"/>
    </location>
</feature>
<feature type="transmembrane region" description="Helical" evidence="7">
    <location>
        <begin position="73"/>
        <end position="94"/>
    </location>
</feature>
<proteinExistence type="predicted"/>
<keyword evidence="9" id="KW-0813">Transport</keyword>
<reference evidence="10" key="1">
    <citation type="journal article" date="2017" name="bioRxiv">
        <title>Comparative analysis of the genomes of Stylophora pistillata and Acropora digitifera provides evidence for extensive differences between species of corals.</title>
        <authorList>
            <person name="Voolstra C.R."/>
            <person name="Li Y."/>
            <person name="Liew Y.J."/>
            <person name="Baumgarten S."/>
            <person name="Zoccola D."/>
            <person name="Flot J.-F."/>
            <person name="Tambutte S."/>
            <person name="Allemand D."/>
            <person name="Aranda M."/>
        </authorList>
    </citation>
    <scope>NUCLEOTIDE SEQUENCE [LARGE SCALE GENOMIC DNA]</scope>
</reference>
<comment type="subcellular location">
    <subcellularLocation>
        <location evidence="1">Cell membrane</location>
        <topology evidence="1">Multi-pass membrane protein</topology>
    </subcellularLocation>
</comment>
<evidence type="ECO:0000313" key="10">
    <source>
        <dbReference type="Proteomes" id="UP000225706"/>
    </source>
</evidence>
<dbReference type="Gene3D" id="1.20.1250.20">
    <property type="entry name" value="MFS general substrate transporter like domains"/>
    <property type="match status" value="2"/>
</dbReference>
<dbReference type="InterPro" id="IPR036259">
    <property type="entry name" value="MFS_trans_sf"/>
</dbReference>
<feature type="transmembrane region" description="Helical" evidence="7">
    <location>
        <begin position="578"/>
        <end position="596"/>
    </location>
</feature>
<feature type="transmembrane region" description="Helical" evidence="7">
    <location>
        <begin position="373"/>
        <end position="397"/>
    </location>
</feature>
<dbReference type="GO" id="GO:0051119">
    <property type="term" value="F:sugar transmembrane transporter activity"/>
    <property type="evidence" value="ECO:0007669"/>
    <property type="project" value="InterPro"/>
</dbReference>
<dbReference type="FunFam" id="1.20.1250.20:FF:000055">
    <property type="entry name" value="Facilitated trehalose transporter Tret1-2 homolog"/>
    <property type="match status" value="1"/>
</dbReference>
<keyword evidence="5 7" id="KW-0472">Membrane</keyword>
<evidence type="ECO:0000256" key="5">
    <source>
        <dbReference type="ARBA" id="ARBA00023136"/>
    </source>
</evidence>
<dbReference type="InterPro" id="IPR005828">
    <property type="entry name" value="MFS_sugar_transport-like"/>
</dbReference>
<feature type="transmembrane region" description="Helical" evidence="7">
    <location>
        <begin position="633"/>
        <end position="652"/>
    </location>
</feature>
<dbReference type="InterPro" id="IPR044775">
    <property type="entry name" value="MFS_ERD6/Tret1-like"/>
</dbReference>
<keyword evidence="10" id="KW-1185">Reference proteome</keyword>
<dbReference type="InterPro" id="IPR050549">
    <property type="entry name" value="MFS_Trehalose_Transporter"/>
</dbReference>
<comment type="caution">
    <text evidence="9">The sequence shown here is derived from an EMBL/GenBank/DDBJ whole genome shotgun (WGS) entry which is preliminary data.</text>
</comment>
<dbReference type="InterPro" id="IPR020846">
    <property type="entry name" value="MFS_dom"/>
</dbReference>
<feature type="transmembrane region" description="Helical" evidence="7">
    <location>
        <begin position="266"/>
        <end position="289"/>
    </location>
</feature>
<keyword evidence="4 7" id="KW-1133">Transmembrane helix</keyword>
<feature type="transmembrane region" description="Helical" evidence="7">
    <location>
        <begin position="608"/>
        <end position="628"/>
    </location>
</feature>
<feature type="transmembrane region" description="Helical" evidence="7">
    <location>
        <begin position="101"/>
        <end position="120"/>
    </location>
</feature>
<evidence type="ECO:0000256" key="1">
    <source>
        <dbReference type="ARBA" id="ARBA00004651"/>
    </source>
</evidence>
<dbReference type="GO" id="GO:0005886">
    <property type="term" value="C:plasma membrane"/>
    <property type="evidence" value="ECO:0007669"/>
    <property type="project" value="UniProtKB-SubCell"/>
</dbReference>
<dbReference type="PANTHER" id="PTHR48021:SF1">
    <property type="entry name" value="GH07001P-RELATED"/>
    <property type="match status" value="1"/>
</dbReference>
<feature type="transmembrane region" description="Helical" evidence="7">
    <location>
        <begin position="186"/>
        <end position="205"/>
    </location>
</feature>
<dbReference type="Pfam" id="PF17921">
    <property type="entry name" value="Integrase_H2C2"/>
    <property type="match status" value="1"/>
</dbReference>
<gene>
    <name evidence="9" type="primary">Slc2a8</name>
    <name evidence="9" type="ORF">AWC38_SpisGene9240</name>
</gene>
<feature type="transmembrane region" description="Helical" evidence="7">
    <location>
        <begin position="161"/>
        <end position="180"/>
    </location>
</feature>
<evidence type="ECO:0000256" key="6">
    <source>
        <dbReference type="ARBA" id="ARBA00023180"/>
    </source>
</evidence>
<keyword evidence="3 7" id="KW-0812">Transmembrane</keyword>
<evidence type="ECO:0000256" key="7">
    <source>
        <dbReference type="SAM" id="Phobius"/>
    </source>
</evidence>
<feature type="transmembrane region" description="Helical" evidence="7">
    <location>
        <begin position="126"/>
        <end position="149"/>
    </location>
</feature>
<feature type="transmembrane region" description="Helical" evidence="7">
    <location>
        <begin position="521"/>
        <end position="541"/>
    </location>
</feature>
<dbReference type="FunFam" id="1.10.340.70:FF:000001">
    <property type="entry name" value="Retrovirus-related Pol polyprotein from transposon gypsy-like Protein"/>
    <property type="match status" value="1"/>
</dbReference>
<dbReference type="STRING" id="50429.A0A2B4S866"/>
<dbReference type="NCBIfam" id="TIGR00879">
    <property type="entry name" value="SP"/>
    <property type="match status" value="1"/>
</dbReference>